<dbReference type="STRING" id="1391654.AKJ09_10550"/>
<dbReference type="AlphaFoldDB" id="A0A0K1QE02"/>
<proteinExistence type="predicted"/>
<sequence>MRNLRGRCRIGEMVSFRASPSLCSRRRRREREVAGMTLDEMMFAVVKWACR</sequence>
<keyword evidence="2" id="KW-1185">Reference proteome</keyword>
<dbReference type="EMBL" id="CP012333">
    <property type="protein sequence ID" value="AKV03887.1"/>
    <property type="molecule type" value="Genomic_DNA"/>
</dbReference>
<reference evidence="1 2" key="1">
    <citation type="submission" date="2015-08" db="EMBL/GenBank/DDBJ databases">
        <authorList>
            <person name="Babu N.S."/>
            <person name="Beckwith C.J."/>
            <person name="Beseler K.G."/>
            <person name="Brison A."/>
            <person name="Carone J.V."/>
            <person name="Caskin T.P."/>
            <person name="Diamond M."/>
            <person name="Durham M.E."/>
            <person name="Foxe J.M."/>
            <person name="Go M."/>
            <person name="Henderson B.A."/>
            <person name="Jones I.B."/>
            <person name="McGettigan J.A."/>
            <person name="Micheletti S.J."/>
            <person name="Nasrallah M.E."/>
            <person name="Ortiz D."/>
            <person name="Piller C.R."/>
            <person name="Privatt S.R."/>
            <person name="Schneider S.L."/>
            <person name="Sharp S."/>
            <person name="Smith T.C."/>
            <person name="Stanton J.D."/>
            <person name="Ullery H.E."/>
            <person name="Wilson R.J."/>
            <person name="Serrano M.G."/>
            <person name="Buck G."/>
            <person name="Lee V."/>
            <person name="Wang Y."/>
            <person name="Carvalho R."/>
            <person name="Voegtly L."/>
            <person name="Shi R."/>
            <person name="Duckworth R."/>
            <person name="Johnson A."/>
            <person name="Loviza R."/>
            <person name="Walstead R."/>
            <person name="Shah Z."/>
            <person name="Kiflezghi M."/>
            <person name="Wade K."/>
            <person name="Ball S.L."/>
            <person name="Bradley K.W."/>
            <person name="Asai D.J."/>
            <person name="Bowman C.A."/>
            <person name="Russell D.A."/>
            <person name="Pope W.H."/>
            <person name="Jacobs-Sera D."/>
            <person name="Hendrix R.W."/>
            <person name="Hatfull G.F."/>
        </authorList>
    </citation>
    <scope>NUCLEOTIDE SEQUENCE [LARGE SCALE GENOMIC DNA]</scope>
    <source>
        <strain evidence="1 2">DSM 27648</strain>
    </source>
</reference>
<name>A0A0K1QE02_9BACT</name>
<evidence type="ECO:0000313" key="2">
    <source>
        <dbReference type="Proteomes" id="UP000064967"/>
    </source>
</evidence>
<dbReference type="KEGG" id="llu:AKJ09_10550"/>
<evidence type="ECO:0000313" key="1">
    <source>
        <dbReference type="EMBL" id="AKV03887.1"/>
    </source>
</evidence>
<dbReference type="Proteomes" id="UP000064967">
    <property type="component" value="Chromosome"/>
</dbReference>
<gene>
    <name evidence="1" type="ORF">AKJ09_10550</name>
</gene>
<accession>A0A0K1QE02</accession>
<protein>
    <submittedName>
        <fullName evidence="1">Uncharacterized protein</fullName>
    </submittedName>
</protein>
<organism evidence="1 2">
    <name type="scientific">Labilithrix luteola</name>
    <dbReference type="NCBI Taxonomy" id="1391654"/>
    <lineage>
        <taxon>Bacteria</taxon>
        <taxon>Pseudomonadati</taxon>
        <taxon>Myxococcota</taxon>
        <taxon>Polyangia</taxon>
        <taxon>Polyangiales</taxon>
        <taxon>Labilitrichaceae</taxon>
        <taxon>Labilithrix</taxon>
    </lineage>
</organism>